<evidence type="ECO:0000313" key="1">
    <source>
        <dbReference type="EMBL" id="OYQ36614.1"/>
    </source>
</evidence>
<evidence type="ECO:0000313" key="2">
    <source>
        <dbReference type="Proteomes" id="UP000216991"/>
    </source>
</evidence>
<name>A0A255Z6S1_9SPHN</name>
<dbReference type="Proteomes" id="UP000216991">
    <property type="component" value="Unassembled WGS sequence"/>
</dbReference>
<dbReference type="AlphaFoldDB" id="A0A255Z6S1"/>
<organism evidence="1 2">
    <name type="scientific">Sandarakinorhabdus cyanobacteriorum</name>
    <dbReference type="NCBI Taxonomy" id="1981098"/>
    <lineage>
        <taxon>Bacteria</taxon>
        <taxon>Pseudomonadati</taxon>
        <taxon>Pseudomonadota</taxon>
        <taxon>Alphaproteobacteria</taxon>
        <taxon>Sphingomonadales</taxon>
        <taxon>Sphingosinicellaceae</taxon>
        <taxon>Sandarakinorhabdus</taxon>
    </lineage>
</organism>
<comment type="caution">
    <text evidence="1">The sequence shown here is derived from an EMBL/GenBank/DDBJ whole genome shotgun (WGS) entry which is preliminary data.</text>
</comment>
<keyword evidence="2" id="KW-1185">Reference proteome</keyword>
<dbReference type="EMBL" id="NOXT01000042">
    <property type="protein sequence ID" value="OYQ36614.1"/>
    <property type="molecule type" value="Genomic_DNA"/>
</dbReference>
<proteinExistence type="predicted"/>
<accession>A0A255Z6S1</accession>
<reference evidence="1 2" key="1">
    <citation type="submission" date="2017-07" db="EMBL/GenBank/DDBJ databases">
        <title>Sandarakinorhabdus cyanobacteriorum sp. nov., a novel bacterium isolated from cyanobacterial aggregates in a eutrophic lake.</title>
        <authorList>
            <person name="Cai H."/>
        </authorList>
    </citation>
    <scope>NUCLEOTIDE SEQUENCE [LARGE SCALE GENOMIC DNA]</scope>
    <source>
        <strain evidence="1 2">TH057</strain>
    </source>
</reference>
<gene>
    <name evidence="1" type="ORF">CHU93_00915</name>
</gene>
<sequence>MKHELARLKFRDPLLIRPDHRWRLRLHDPVEQLRDLAIDLGNLSAIMILVKACGLHALLPQVVQHLCHHLHQFCRWRHLLEKLLECTLDL</sequence>
<protein>
    <submittedName>
        <fullName evidence="1">Uncharacterized protein</fullName>
    </submittedName>
</protein>